<dbReference type="STRING" id="89093.SAMN04488558_10157"/>
<dbReference type="FunFam" id="3.40.50.880:FF:000030">
    <property type="entry name" value="Gamma-glutamyl-gamma-aminobutyrate hydrolase PuuD"/>
    <property type="match status" value="1"/>
</dbReference>
<evidence type="ECO:0000313" key="1">
    <source>
        <dbReference type="EMBL" id="SEP56626.1"/>
    </source>
</evidence>
<dbReference type="GO" id="GO:0005829">
    <property type="term" value="C:cytosol"/>
    <property type="evidence" value="ECO:0007669"/>
    <property type="project" value="TreeGrafter"/>
</dbReference>
<dbReference type="EMBL" id="FOEN01000001">
    <property type="protein sequence ID" value="SEP56626.1"/>
    <property type="molecule type" value="Genomic_DNA"/>
</dbReference>
<sequence length="244" mass="27574">MKPLIGITGNIMQETEKNSNIQWHYSYSLQDFSQAVYQAGGIPVTLPLLDQSIAQELINKVDGIIFSGGEDIHPLLYKQEVQPNLGPVNMERDRFELSLLDQAIQQQKAILGVCRGFQLINVYFGGSLHQEIQQLDQIHLQHRQKSDLRQGHHLVRIDASSYLSTLIGSTSLVNSYHHQAIDQLASPLKATAYSSDHIIEAIEYIDQDHSLLAVQWHPEIQLAVNQEQAKLFEDLVCRSRKSAQ</sequence>
<proteinExistence type="predicted"/>
<accession>A0A1H8YWZ9</accession>
<organism evidence="1 2">
    <name type="scientific">Ignavigranum ruoffiae</name>
    <dbReference type="NCBI Taxonomy" id="89093"/>
    <lineage>
        <taxon>Bacteria</taxon>
        <taxon>Bacillati</taxon>
        <taxon>Bacillota</taxon>
        <taxon>Bacilli</taxon>
        <taxon>Lactobacillales</taxon>
        <taxon>Aerococcaceae</taxon>
        <taxon>Ignavigranum</taxon>
    </lineage>
</organism>
<keyword evidence="1" id="KW-0315">Glutamine amidotransferase</keyword>
<dbReference type="Proteomes" id="UP000198833">
    <property type="component" value="Unassembled WGS sequence"/>
</dbReference>
<dbReference type="OrthoDB" id="9813383at2"/>
<dbReference type="Gene3D" id="3.40.50.880">
    <property type="match status" value="1"/>
</dbReference>
<dbReference type="PROSITE" id="PS51273">
    <property type="entry name" value="GATASE_TYPE_1"/>
    <property type="match status" value="1"/>
</dbReference>
<dbReference type="InterPro" id="IPR029062">
    <property type="entry name" value="Class_I_gatase-like"/>
</dbReference>
<dbReference type="AlphaFoldDB" id="A0A1H8YWZ9"/>
<dbReference type="GO" id="GO:0016740">
    <property type="term" value="F:transferase activity"/>
    <property type="evidence" value="ECO:0007669"/>
    <property type="project" value="UniProtKB-KW"/>
</dbReference>
<dbReference type="PANTHER" id="PTHR43235:SF1">
    <property type="entry name" value="GLUTAMINE AMIDOTRANSFERASE PB2B2.05-RELATED"/>
    <property type="match status" value="1"/>
</dbReference>
<dbReference type="InterPro" id="IPR044668">
    <property type="entry name" value="PuuD-like"/>
</dbReference>
<dbReference type="Pfam" id="PF07722">
    <property type="entry name" value="Peptidase_C26"/>
    <property type="match status" value="1"/>
</dbReference>
<keyword evidence="1" id="KW-0808">Transferase</keyword>
<dbReference type="PANTHER" id="PTHR43235">
    <property type="entry name" value="GLUTAMINE AMIDOTRANSFERASE PB2B2.05-RELATED"/>
    <property type="match status" value="1"/>
</dbReference>
<protein>
    <submittedName>
        <fullName evidence="1">Putative glutamine amidotransferase</fullName>
    </submittedName>
</protein>
<dbReference type="InterPro" id="IPR011697">
    <property type="entry name" value="Peptidase_C26"/>
</dbReference>
<dbReference type="CDD" id="cd01745">
    <property type="entry name" value="GATase1_2"/>
    <property type="match status" value="1"/>
</dbReference>
<dbReference type="GO" id="GO:0033969">
    <property type="term" value="F:gamma-glutamyl-gamma-aminobutyrate hydrolase activity"/>
    <property type="evidence" value="ECO:0007669"/>
    <property type="project" value="TreeGrafter"/>
</dbReference>
<dbReference type="SUPFAM" id="SSF52317">
    <property type="entry name" value="Class I glutamine amidotransferase-like"/>
    <property type="match status" value="1"/>
</dbReference>
<name>A0A1H8YWZ9_9LACT</name>
<reference evidence="1 2" key="1">
    <citation type="submission" date="2016-10" db="EMBL/GenBank/DDBJ databases">
        <authorList>
            <person name="de Groot N.N."/>
        </authorList>
    </citation>
    <scope>NUCLEOTIDE SEQUENCE [LARGE SCALE GENOMIC DNA]</scope>
    <source>
        <strain evidence="1 2">DSM 15695</strain>
    </source>
</reference>
<evidence type="ECO:0000313" key="2">
    <source>
        <dbReference type="Proteomes" id="UP000198833"/>
    </source>
</evidence>
<dbReference type="GO" id="GO:0006598">
    <property type="term" value="P:polyamine catabolic process"/>
    <property type="evidence" value="ECO:0007669"/>
    <property type="project" value="TreeGrafter"/>
</dbReference>
<dbReference type="RefSeq" id="WP_159428800.1">
    <property type="nucleotide sequence ID" value="NZ_CALUDV010000012.1"/>
</dbReference>
<keyword evidence="2" id="KW-1185">Reference proteome</keyword>
<gene>
    <name evidence="1" type="ORF">SAMN04488558_10157</name>
</gene>